<sequence length="227" mass="25856">MHVAAPSLPHVRAGRGFSQPTATGKRKVNETGKHMHYPFIQKLAQLVGVPYQDPVLKERMKHVSIRGRVAFCIVCLEIAIHNLKFSSPASRHLLAKLWDYVSSCQLDIWHEEMAEYLPSSIIETERFQEEDFDDLSEYNFGQLRNWYQTLPKGVVDMIECIFVVGTVNLYGEITGYSTETLKPTMRVAGLMQQLKLPLPEIARFEKSAFADFDGWGKQVDKSFFALG</sequence>
<reference evidence="3" key="1">
    <citation type="journal article" date="2019" name="Int. J. Syst. Evol. Microbiol.">
        <title>The Global Catalogue of Microorganisms (GCM) 10K type strain sequencing project: providing services to taxonomists for standard genome sequencing and annotation.</title>
        <authorList>
            <consortium name="The Broad Institute Genomics Platform"/>
            <consortium name="The Broad Institute Genome Sequencing Center for Infectious Disease"/>
            <person name="Wu L."/>
            <person name="Ma J."/>
        </authorList>
    </citation>
    <scope>NUCLEOTIDE SEQUENCE [LARGE SCALE GENOMIC DNA]</scope>
    <source>
        <strain evidence="3">JCM 17924</strain>
    </source>
</reference>
<organism evidence="2 3">
    <name type="scientific">Hymenobacter koreensis</name>
    <dbReference type="NCBI Taxonomy" id="1084523"/>
    <lineage>
        <taxon>Bacteria</taxon>
        <taxon>Pseudomonadati</taxon>
        <taxon>Bacteroidota</taxon>
        <taxon>Cytophagia</taxon>
        <taxon>Cytophagales</taxon>
        <taxon>Hymenobacteraceae</taxon>
        <taxon>Hymenobacter</taxon>
    </lineage>
</organism>
<dbReference type="EMBL" id="BAABHA010000010">
    <property type="protein sequence ID" value="GAA4385274.1"/>
    <property type="molecule type" value="Genomic_DNA"/>
</dbReference>
<name>A0ABP8J562_9BACT</name>
<evidence type="ECO:0000313" key="3">
    <source>
        <dbReference type="Proteomes" id="UP001500454"/>
    </source>
</evidence>
<dbReference type="Proteomes" id="UP001500454">
    <property type="component" value="Unassembled WGS sequence"/>
</dbReference>
<gene>
    <name evidence="2" type="ORF">GCM10023186_28470</name>
</gene>
<evidence type="ECO:0000313" key="2">
    <source>
        <dbReference type="EMBL" id="GAA4385274.1"/>
    </source>
</evidence>
<protein>
    <submittedName>
        <fullName evidence="2">Uncharacterized protein</fullName>
    </submittedName>
</protein>
<feature type="region of interest" description="Disordered" evidence="1">
    <location>
        <begin position="1"/>
        <end position="26"/>
    </location>
</feature>
<keyword evidence="3" id="KW-1185">Reference proteome</keyword>
<proteinExistence type="predicted"/>
<comment type="caution">
    <text evidence="2">The sequence shown here is derived from an EMBL/GenBank/DDBJ whole genome shotgun (WGS) entry which is preliminary data.</text>
</comment>
<accession>A0ABP8J562</accession>
<evidence type="ECO:0000256" key="1">
    <source>
        <dbReference type="SAM" id="MobiDB-lite"/>
    </source>
</evidence>